<sequence length="54" mass="6087">MRWWGPAHAHFAMSDMQSLTLSISASLCLVAAAGLAGWRYRRKMLNAGRQIRIQ</sequence>
<feature type="transmembrane region" description="Helical" evidence="1">
    <location>
        <begin position="20"/>
        <end position="40"/>
    </location>
</feature>
<organism evidence="2 3">
    <name type="scientific">Swaminathania salitolerans</name>
    <dbReference type="NCBI Taxonomy" id="182838"/>
    <lineage>
        <taxon>Bacteria</taxon>
        <taxon>Pseudomonadati</taxon>
        <taxon>Pseudomonadota</taxon>
        <taxon>Alphaproteobacteria</taxon>
        <taxon>Acetobacterales</taxon>
        <taxon>Acetobacteraceae</taxon>
        <taxon>Swaminathania</taxon>
    </lineage>
</organism>
<evidence type="ECO:0000313" key="2">
    <source>
        <dbReference type="EMBL" id="GEL01743.1"/>
    </source>
</evidence>
<keyword evidence="1" id="KW-0472">Membrane</keyword>
<evidence type="ECO:0000256" key="1">
    <source>
        <dbReference type="SAM" id="Phobius"/>
    </source>
</evidence>
<proteinExistence type="predicted"/>
<keyword evidence="1" id="KW-0812">Transmembrane</keyword>
<evidence type="ECO:0000313" key="3">
    <source>
        <dbReference type="Proteomes" id="UP000321405"/>
    </source>
</evidence>
<keyword evidence="3" id="KW-1185">Reference proteome</keyword>
<comment type="caution">
    <text evidence="2">The sequence shown here is derived from an EMBL/GenBank/DDBJ whole genome shotgun (WGS) entry which is preliminary data.</text>
</comment>
<dbReference type="AlphaFoldDB" id="A0A511BPG0"/>
<accession>A0A511BPG0</accession>
<dbReference type="Proteomes" id="UP000321405">
    <property type="component" value="Unassembled WGS sequence"/>
</dbReference>
<protein>
    <submittedName>
        <fullName evidence="2">Uncharacterized protein</fullName>
    </submittedName>
</protein>
<dbReference type="EMBL" id="BJVC01000002">
    <property type="protein sequence ID" value="GEL01743.1"/>
    <property type="molecule type" value="Genomic_DNA"/>
</dbReference>
<name>A0A511BPG0_9PROT</name>
<gene>
    <name evidence="2" type="ORF">SSA02_09060</name>
</gene>
<dbReference type="RefSeq" id="WP_186807671.1">
    <property type="nucleotide sequence ID" value="NZ_BJVC01000002.1"/>
</dbReference>
<keyword evidence="1" id="KW-1133">Transmembrane helix</keyword>
<reference evidence="2 3" key="1">
    <citation type="submission" date="2019-07" db="EMBL/GenBank/DDBJ databases">
        <title>Whole genome shotgun sequence of Swaminathania salitolerans NBRC 104436.</title>
        <authorList>
            <person name="Hosoyama A."/>
            <person name="Uohara A."/>
            <person name="Ohji S."/>
            <person name="Ichikawa N."/>
        </authorList>
    </citation>
    <scope>NUCLEOTIDE SEQUENCE [LARGE SCALE GENOMIC DNA]</scope>
    <source>
        <strain evidence="2 3">NBRC 104436</strain>
    </source>
</reference>